<accession>A0A4S5BDS8</accession>
<keyword evidence="1" id="KW-0812">Transmembrane</keyword>
<evidence type="ECO:0000313" key="2">
    <source>
        <dbReference type="EMBL" id="THJ30310.1"/>
    </source>
</evidence>
<dbReference type="NCBIfam" id="NF038133">
    <property type="entry name" value="choice_anch_L"/>
    <property type="match status" value="1"/>
</dbReference>
<gene>
    <name evidence="2" type="ORF">E8K88_17755</name>
</gene>
<reference evidence="2 3" key="1">
    <citation type="submission" date="2019-04" db="EMBL/GenBank/DDBJ databases">
        <title>Lampropedia sp YIM MLB12 draf genome.</title>
        <authorList>
            <person name="Wang Y.-X."/>
        </authorList>
    </citation>
    <scope>NUCLEOTIDE SEQUENCE [LARGE SCALE GENOMIC DNA]</scope>
    <source>
        <strain evidence="2 3">YIM MLB12</strain>
    </source>
</reference>
<protein>
    <submittedName>
        <fullName evidence="2">Uncharacterized protein</fullName>
    </submittedName>
</protein>
<evidence type="ECO:0000313" key="3">
    <source>
        <dbReference type="Proteomes" id="UP000306236"/>
    </source>
</evidence>
<dbReference type="EMBL" id="SSWX01000048">
    <property type="protein sequence ID" value="THJ30310.1"/>
    <property type="molecule type" value="Genomic_DNA"/>
</dbReference>
<organism evidence="2 3">
    <name type="scientific">Lampropedia aestuarii</name>
    <dbReference type="NCBI Taxonomy" id="2562762"/>
    <lineage>
        <taxon>Bacteria</taxon>
        <taxon>Pseudomonadati</taxon>
        <taxon>Pseudomonadota</taxon>
        <taxon>Betaproteobacteria</taxon>
        <taxon>Burkholderiales</taxon>
        <taxon>Comamonadaceae</taxon>
        <taxon>Lampropedia</taxon>
    </lineage>
</organism>
<comment type="caution">
    <text evidence="2">The sequence shown here is derived from an EMBL/GenBank/DDBJ whole genome shotgun (WGS) entry which is preliminary data.</text>
</comment>
<name>A0A4S5BDS8_9BURK</name>
<sequence length="334" mass="35197">MLNVIVCNIWRTIFFIGAKMLKSTRSIVGGAILVSLSLVSTAASAIDLALIESSVPDPAEQILTRLIGNGSGIVVVPGSASFIGRAEPGNLAQSAFYSNFNLSDSTGLGPNVSIGDGVLLTTGVANFPLTNTVNDWSAQGLNIPFPPTGGNSLLSGLSGGSTYNQNVISFDFVFSNSTSRSLQMNFVFGSEEFPTQSITDIFGFFVDGVNHAYFPNGDLIGNNASSNFVDNPLGSGNYKIEYNGFTKNMLLTAPVDPSLSVHTAVIAIANTNDSFYDSGVFISNIRASNKTDGGIGGPDSNSIAPVPVGSFGTIILTFFALSLSYFFIRRKRFL</sequence>
<feature type="transmembrane region" description="Helical" evidence="1">
    <location>
        <begin position="308"/>
        <end position="328"/>
    </location>
</feature>
<dbReference type="InterPro" id="IPR049804">
    <property type="entry name" value="Choice_anch_L"/>
</dbReference>
<keyword evidence="1" id="KW-1133">Transmembrane helix</keyword>
<keyword evidence="3" id="KW-1185">Reference proteome</keyword>
<proteinExistence type="predicted"/>
<dbReference type="AlphaFoldDB" id="A0A4S5BDS8"/>
<evidence type="ECO:0000256" key="1">
    <source>
        <dbReference type="SAM" id="Phobius"/>
    </source>
</evidence>
<dbReference type="OrthoDB" id="573436at2"/>
<dbReference type="Proteomes" id="UP000306236">
    <property type="component" value="Unassembled WGS sequence"/>
</dbReference>
<keyword evidence="1" id="KW-0472">Membrane</keyword>
<dbReference type="RefSeq" id="WP_136408001.1">
    <property type="nucleotide sequence ID" value="NZ_SSWX01000048.1"/>
</dbReference>